<keyword evidence="2" id="KW-1185">Reference proteome</keyword>
<protein>
    <submittedName>
        <fullName evidence="1">Uncharacterized protein</fullName>
    </submittedName>
</protein>
<reference evidence="1 2" key="1">
    <citation type="submission" date="2013-12" db="EMBL/GenBank/DDBJ databases">
        <title>NBRP : Genome information of microbial organism related human and environment.</title>
        <authorList>
            <person name="Hattori M."/>
            <person name="Oshima K."/>
            <person name="Inaba H."/>
            <person name="Suda W."/>
            <person name="Sakamoto M."/>
            <person name="Iino T."/>
            <person name="Kitahara M."/>
            <person name="Oshida Y."/>
            <person name="Iida T."/>
            <person name="Kudo T."/>
            <person name="Itoh T."/>
            <person name="Ahmed I."/>
            <person name="Ohkuma M."/>
        </authorList>
    </citation>
    <scope>NUCLEOTIDE SEQUENCE [LARGE SCALE GENOMIC DNA]</scope>
    <source>
        <strain evidence="1 2">JCM 21738</strain>
    </source>
</reference>
<dbReference type="AlphaFoldDB" id="W4RMH1"/>
<dbReference type="EMBL" id="BAUW01000026">
    <property type="protein sequence ID" value="GAE45625.1"/>
    <property type="molecule type" value="Genomic_DNA"/>
</dbReference>
<dbReference type="RefSeq" id="WP_369385700.1">
    <property type="nucleotide sequence ID" value="NZ_BAUW01000026.1"/>
</dbReference>
<sequence length="51" mass="6031">MKQIELIHQQAVENTKTKIMDDIETFLGELETLPEFKEYLDKRSIYISRSG</sequence>
<accession>W4RMH1</accession>
<proteinExistence type="predicted"/>
<dbReference type="Proteomes" id="UP000018949">
    <property type="component" value="Unassembled WGS sequence"/>
</dbReference>
<evidence type="ECO:0000313" key="1">
    <source>
        <dbReference type="EMBL" id="GAE45625.1"/>
    </source>
</evidence>
<name>W4RMH1_9BACI</name>
<gene>
    <name evidence="1" type="ORF">JCM21738_2449</name>
</gene>
<comment type="caution">
    <text evidence="1">The sequence shown here is derived from an EMBL/GenBank/DDBJ whole genome shotgun (WGS) entry which is preliminary data.</text>
</comment>
<organism evidence="1 2">
    <name type="scientific">Mesobacillus boroniphilus JCM 21738</name>
    <dbReference type="NCBI Taxonomy" id="1294265"/>
    <lineage>
        <taxon>Bacteria</taxon>
        <taxon>Bacillati</taxon>
        <taxon>Bacillota</taxon>
        <taxon>Bacilli</taxon>
        <taxon>Bacillales</taxon>
        <taxon>Bacillaceae</taxon>
        <taxon>Mesobacillus</taxon>
    </lineage>
</organism>
<evidence type="ECO:0000313" key="2">
    <source>
        <dbReference type="Proteomes" id="UP000018949"/>
    </source>
</evidence>